<evidence type="ECO:0000256" key="11">
    <source>
        <dbReference type="ARBA" id="ARBA00071217"/>
    </source>
</evidence>
<dbReference type="Gene3D" id="2.40.128.20">
    <property type="match status" value="1"/>
</dbReference>
<dbReference type="PRINTS" id="PR01171">
    <property type="entry name" value="BCTLIPOCALIN"/>
</dbReference>
<evidence type="ECO:0000256" key="13">
    <source>
        <dbReference type="PIRSR" id="PIRSR036893-52"/>
    </source>
</evidence>
<keyword evidence="7 13" id="KW-0564">Palmitate</keyword>
<keyword evidence="5 12" id="KW-0446">Lipid-binding</keyword>
<gene>
    <name evidence="15" type="ORF">SAMN05216404_11615</name>
</gene>
<comment type="function">
    <text evidence="10 12">Involved in the storage or transport of lipids necessary for membrane maintenance under stressful conditions. Displays a binding preference for lysophospholipids.</text>
</comment>
<evidence type="ECO:0000259" key="14">
    <source>
        <dbReference type="Pfam" id="PF08212"/>
    </source>
</evidence>
<feature type="domain" description="Lipocalin/cytosolic fatty-acid binding" evidence="14">
    <location>
        <begin position="33"/>
        <end position="172"/>
    </location>
</feature>
<evidence type="ECO:0000313" key="15">
    <source>
        <dbReference type="EMBL" id="SEO27946.1"/>
    </source>
</evidence>
<evidence type="ECO:0000256" key="9">
    <source>
        <dbReference type="ARBA" id="ARBA00023288"/>
    </source>
</evidence>
<dbReference type="InterPro" id="IPR002446">
    <property type="entry name" value="Lipocalin_bac"/>
</dbReference>
<accession>A0A1H8NEE9</accession>
<dbReference type="SUPFAM" id="SSF50814">
    <property type="entry name" value="Lipocalins"/>
    <property type="match status" value="1"/>
</dbReference>
<sequence length="190" mass="21472">MEKLLLTLLVAGSTILGGCTGIPNGVTPVKNFEVQRYLGEWYEIARLEHSFEKGLCGITANYSLRDDGGLRVLNRGYDPQKREWRKAEGKAYFMKSPEIGYLKVSFFGPFYGSYVIFDVNEADYRYSFVSGADKSYLWLLARASRVEDEVLDRFIKKADMLGFDTAKLIYVEHGARCGGTMLQKDGEKDA</sequence>
<evidence type="ECO:0000256" key="7">
    <source>
        <dbReference type="ARBA" id="ARBA00023139"/>
    </source>
</evidence>
<keyword evidence="9 12" id="KW-0449">Lipoprotein</keyword>
<feature type="lipid moiety-binding region" description="S-diacylglycerol cysteine" evidence="13">
    <location>
        <position position="19"/>
    </location>
</feature>
<dbReference type="AlphaFoldDB" id="A0A1H8NEE9"/>
<evidence type="ECO:0000256" key="12">
    <source>
        <dbReference type="PIRNR" id="PIRNR036893"/>
    </source>
</evidence>
<dbReference type="InterPro" id="IPR047202">
    <property type="entry name" value="Lipocalin_Blc-like_dom"/>
</dbReference>
<dbReference type="EMBL" id="FOCT01000016">
    <property type="protein sequence ID" value="SEO27946.1"/>
    <property type="molecule type" value="Genomic_DNA"/>
</dbReference>
<dbReference type="CDD" id="cd19438">
    <property type="entry name" value="lipocalin_Blc-like"/>
    <property type="match status" value="1"/>
</dbReference>
<dbReference type="PANTHER" id="PTHR10612">
    <property type="entry name" value="APOLIPOPROTEIN D"/>
    <property type="match status" value="1"/>
</dbReference>
<dbReference type="GO" id="GO:0006950">
    <property type="term" value="P:response to stress"/>
    <property type="evidence" value="ECO:0007669"/>
    <property type="project" value="UniProtKB-ARBA"/>
</dbReference>
<proteinExistence type="inferred from homology"/>
<evidence type="ECO:0000256" key="1">
    <source>
        <dbReference type="ARBA" id="ARBA00004459"/>
    </source>
</evidence>
<dbReference type="PROSITE" id="PS51257">
    <property type="entry name" value="PROKAR_LIPOPROTEIN"/>
    <property type="match status" value="1"/>
</dbReference>
<evidence type="ECO:0000256" key="5">
    <source>
        <dbReference type="ARBA" id="ARBA00023121"/>
    </source>
</evidence>
<evidence type="ECO:0000256" key="3">
    <source>
        <dbReference type="ARBA" id="ARBA00011738"/>
    </source>
</evidence>
<name>A0A1H8NEE9_9PROT</name>
<dbReference type="Proteomes" id="UP000183898">
    <property type="component" value="Unassembled WGS sequence"/>
</dbReference>
<evidence type="ECO:0000256" key="10">
    <source>
        <dbReference type="ARBA" id="ARBA00057024"/>
    </source>
</evidence>
<dbReference type="InterPro" id="IPR012674">
    <property type="entry name" value="Calycin"/>
</dbReference>
<dbReference type="InterPro" id="IPR022271">
    <property type="entry name" value="Lipocalin_ApoD"/>
</dbReference>
<reference evidence="15 16" key="1">
    <citation type="submission" date="2016-10" db="EMBL/GenBank/DDBJ databases">
        <authorList>
            <person name="de Groot N.N."/>
        </authorList>
    </citation>
    <scope>NUCLEOTIDE SEQUENCE [LARGE SCALE GENOMIC DNA]</scope>
    <source>
        <strain evidence="15 16">Nl18</strain>
    </source>
</reference>
<dbReference type="FunFam" id="2.40.128.20:FF:000002">
    <property type="entry name" value="Outer membrane lipoprotein Blc"/>
    <property type="match status" value="1"/>
</dbReference>
<evidence type="ECO:0000256" key="8">
    <source>
        <dbReference type="ARBA" id="ARBA00023237"/>
    </source>
</evidence>
<evidence type="ECO:0000256" key="2">
    <source>
        <dbReference type="ARBA" id="ARBA00006889"/>
    </source>
</evidence>
<comment type="subunit">
    <text evidence="3 12">Homodimer.</text>
</comment>
<dbReference type="GO" id="GO:0008289">
    <property type="term" value="F:lipid binding"/>
    <property type="evidence" value="ECO:0007669"/>
    <property type="project" value="UniProtKB-UniRule"/>
</dbReference>
<evidence type="ECO:0000256" key="6">
    <source>
        <dbReference type="ARBA" id="ARBA00023136"/>
    </source>
</evidence>
<evidence type="ECO:0000313" key="16">
    <source>
        <dbReference type="Proteomes" id="UP000183898"/>
    </source>
</evidence>
<keyword evidence="6 12" id="KW-0472">Membrane</keyword>
<dbReference type="InterPro" id="IPR022272">
    <property type="entry name" value="Lipocalin_CS"/>
</dbReference>
<dbReference type="PIRSF" id="PIRSF036893">
    <property type="entry name" value="Lipocalin_ApoD"/>
    <property type="match status" value="1"/>
</dbReference>
<dbReference type="GO" id="GO:0009279">
    <property type="term" value="C:cell outer membrane"/>
    <property type="evidence" value="ECO:0007669"/>
    <property type="project" value="UniProtKB-SubCell"/>
</dbReference>
<organism evidence="15 16">
    <name type="scientific">Nitrosospira multiformis</name>
    <dbReference type="NCBI Taxonomy" id="1231"/>
    <lineage>
        <taxon>Bacteria</taxon>
        <taxon>Pseudomonadati</taxon>
        <taxon>Pseudomonadota</taxon>
        <taxon>Betaproteobacteria</taxon>
        <taxon>Nitrosomonadales</taxon>
        <taxon>Nitrosomonadaceae</taxon>
        <taxon>Nitrosospira</taxon>
    </lineage>
</organism>
<keyword evidence="8 12" id="KW-0998">Cell outer membrane</keyword>
<protein>
    <recommendedName>
        <fullName evidence="11 12">Outer membrane lipoprotein Blc</fullName>
    </recommendedName>
</protein>
<dbReference type="InterPro" id="IPR000566">
    <property type="entry name" value="Lipocln_cytosolic_FA-bd_dom"/>
</dbReference>
<comment type="similarity">
    <text evidence="2 12">Belongs to the calycin superfamily. Lipocalin family.</text>
</comment>
<dbReference type="PANTHER" id="PTHR10612:SF34">
    <property type="entry name" value="APOLIPOPROTEIN D"/>
    <property type="match status" value="1"/>
</dbReference>
<comment type="subcellular location">
    <subcellularLocation>
        <location evidence="1">Cell outer membrane</location>
        <topology evidence="1">Lipid-anchor</topology>
    </subcellularLocation>
</comment>
<evidence type="ECO:0000256" key="4">
    <source>
        <dbReference type="ARBA" id="ARBA00022729"/>
    </source>
</evidence>
<keyword evidence="4" id="KW-0732">Signal</keyword>
<dbReference type="Pfam" id="PF08212">
    <property type="entry name" value="Lipocalin_2"/>
    <property type="match status" value="1"/>
</dbReference>
<dbReference type="PROSITE" id="PS00213">
    <property type="entry name" value="LIPOCALIN"/>
    <property type="match status" value="1"/>
</dbReference>